<evidence type="ECO:0000313" key="3">
    <source>
        <dbReference type="EMBL" id="ACU69638.1"/>
    </source>
</evidence>
<dbReference type="Pfam" id="PF13635">
    <property type="entry name" value="DUF4143"/>
    <property type="match status" value="1"/>
</dbReference>
<dbReference type="Proteomes" id="UP000000851">
    <property type="component" value="Chromosome"/>
</dbReference>
<reference evidence="3 4" key="1">
    <citation type="journal article" date="2009" name="Stand. Genomic Sci.">
        <title>Complete genome sequence of Catenulispora acidiphila type strain (ID 139908).</title>
        <authorList>
            <person name="Copeland A."/>
            <person name="Lapidus A."/>
            <person name="Glavina Del Rio T."/>
            <person name="Nolan M."/>
            <person name="Lucas S."/>
            <person name="Chen F."/>
            <person name="Tice H."/>
            <person name="Cheng J.F."/>
            <person name="Bruce D."/>
            <person name="Goodwin L."/>
            <person name="Pitluck S."/>
            <person name="Mikhailova N."/>
            <person name="Pati A."/>
            <person name="Ivanova N."/>
            <person name="Mavromatis K."/>
            <person name="Chen A."/>
            <person name="Palaniappan K."/>
            <person name="Chain P."/>
            <person name="Land M."/>
            <person name="Hauser L."/>
            <person name="Chang Y.J."/>
            <person name="Jeffries C.D."/>
            <person name="Chertkov O."/>
            <person name="Brettin T."/>
            <person name="Detter J.C."/>
            <person name="Han C."/>
            <person name="Ali Z."/>
            <person name="Tindall B.J."/>
            <person name="Goker M."/>
            <person name="Bristow J."/>
            <person name="Eisen J.A."/>
            <person name="Markowitz V."/>
            <person name="Hugenholtz P."/>
            <person name="Kyrpides N.C."/>
            <person name="Klenk H.P."/>
        </authorList>
    </citation>
    <scope>NUCLEOTIDE SEQUENCE [LARGE SCALE GENOMIC DNA]</scope>
    <source>
        <strain evidence="4">DSM 44928 / JCM 14897 / NBRC 102108 / NRRL B-24433 / ID139908</strain>
    </source>
</reference>
<dbReference type="eggNOG" id="COG1373">
    <property type="taxonomic scope" value="Bacteria"/>
</dbReference>
<dbReference type="SUPFAM" id="SSF52540">
    <property type="entry name" value="P-loop containing nucleoside triphosphate hydrolases"/>
    <property type="match status" value="1"/>
</dbReference>
<dbReference type="EMBL" id="CP001700">
    <property type="protein sequence ID" value="ACU69638.1"/>
    <property type="molecule type" value="Genomic_DNA"/>
</dbReference>
<dbReference type="RefSeq" id="WP_012784933.1">
    <property type="nucleotide sequence ID" value="NC_013131.1"/>
</dbReference>
<protein>
    <recommendedName>
        <fullName evidence="5">ATP-binding protein</fullName>
    </recommendedName>
</protein>
<dbReference type="STRING" id="479433.Caci_0703"/>
<sequence>MPEQRLITRHLQPVLAELLADEPVVVLTGARTVGKSTLLAACAEVEGVPVLDLDDLPTRRAVAADLELFVGADRPTPVCIDEFQHVPQLLDAIKAELNKDLRAGRFVLTGSTRYGSLPTAGQSLTGRAHVVTMWPLSQGEINGVKETALDALISDPASLVVSDPATATRADYERVVLAGGFPLALARDSGRSRDRWFRDFVTLVVERDVLEIRKVRQRQVLPQVLRRLADQTGQVVNVANIADAVGLDATTVKDYLGLLEAVFLIHRVEPFTRSAANRAIRSAKAHVVDTGLGAHLIGLTSQKLAGRMPAALTQFGHLVETFAVNELMKQAGWANQEVEFSHFRTRDHQEVDLVIETAAGSVAAIEVKASGTVADHDFAGLRLLRDKLGDAFVGGAVVNLGQRSYTYEERLHVLPLERLWTPASSGTNDTPHTQQK</sequence>
<feature type="domain" description="AAA" evidence="1">
    <location>
        <begin position="22"/>
        <end position="141"/>
    </location>
</feature>
<proteinExistence type="predicted"/>
<accession>C7Q0L0</accession>
<evidence type="ECO:0008006" key="5">
    <source>
        <dbReference type="Google" id="ProtNLM"/>
    </source>
</evidence>
<dbReference type="OrthoDB" id="128089at2"/>
<name>C7Q0L0_CATAD</name>
<dbReference type="PANTHER" id="PTHR43566:SF2">
    <property type="entry name" value="DUF4143 DOMAIN-CONTAINING PROTEIN"/>
    <property type="match status" value="1"/>
</dbReference>
<dbReference type="KEGG" id="cai:Caci_0703"/>
<evidence type="ECO:0000259" key="1">
    <source>
        <dbReference type="Pfam" id="PF13173"/>
    </source>
</evidence>
<dbReference type="PANTHER" id="PTHR43566">
    <property type="entry name" value="CONSERVED PROTEIN"/>
    <property type="match status" value="1"/>
</dbReference>
<dbReference type="InterPro" id="IPR025420">
    <property type="entry name" value="DUF4143"/>
</dbReference>
<organism evidence="3 4">
    <name type="scientific">Catenulispora acidiphila (strain DSM 44928 / JCM 14897 / NBRC 102108 / NRRL B-24433 / ID139908)</name>
    <dbReference type="NCBI Taxonomy" id="479433"/>
    <lineage>
        <taxon>Bacteria</taxon>
        <taxon>Bacillati</taxon>
        <taxon>Actinomycetota</taxon>
        <taxon>Actinomycetes</taxon>
        <taxon>Catenulisporales</taxon>
        <taxon>Catenulisporaceae</taxon>
        <taxon>Catenulispora</taxon>
    </lineage>
</organism>
<dbReference type="AlphaFoldDB" id="C7Q0L0"/>
<dbReference type="InterPro" id="IPR041682">
    <property type="entry name" value="AAA_14"/>
</dbReference>
<evidence type="ECO:0000259" key="2">
    <source>
        <dbReference type="Pfam" id="PF13635"/>
    </source>
</evidence>
<feature type="domain" description="DUF4143" evidence="2">
    <location>
        <begin position="206"/>
        <end position="370"/>
    </location>
</feature>
<dbReference type="HOGENOM" id="CLU_041527_3_0_11"/>
<evidence type="ECO:0000313" key="4">
    <source>
        <dbReference type="Proteomes" id="UP000000851"/>
    </source>
</evidence>
<gene>
    <name evidence="3" type="ordered locus">Caci_0703</name>
</gene>
<dbReference type="InterPro" id="IPR027417">
    <property type="entry name" value="P-loop_NTPase"/>
</dbReference>
<dbReference type="Pfam" id="PF13173">
    <property type="entry name" value="AAA_14"/>
    <property type="match status" value="1"/>
</dbReference>
<keyword evidence="4" id="KW-1185">Reference proteome</keyword>
<dbReference type="InParanoid" id="C7Q0L0"/>